<protein>
    <recommendedName>
        <fullName evidence="1">GmrSD restriction endonucleases N-terminal domain-containing protein</fullName>
    </recommendedName>
</protein>
<keyword evidence="3" id="KW-1185">Reference proteome</keyword>
<dbReference type="AlphaFoldDB" id="C8VVU7"/>
<dbReference type="HOGENOM" id="CLU_1657983_0_0_9"/>
<dbReference type="STRING" id="485916.Dtox_3517"/>
<proteinExistence type="predicted"/>
<reference evidence="2 3" key="1">
    <citation type="journal article" date="2009" name="Stand. Genomic Sci.">
        <title>Complete genome sequence of Desulfotomaculum acetoxidans type strain (5575).</title>
        <authorList>
            <person name="Spring S."/>
            <person name="Lapidus A."/>
            <person name="Schroder M."/>
            <person name="Gleim D."/>
            <person name="Sims D."/>
            <person name="Meincke L."/>
            <person name="Glavina Del Rio T."/>
            <person name="Tice H."/>
            <person name="Copeland A."/>
            <person name="Cheng J.F."/>
            <person name="Lucas S."/>
            <person name="Chen F."/>
            <person name="Nolan M."/>
            <person name="Bruce D."/>
            <person name="Goodwin L."/>
            <person name="Pitluck S."/>
            <person name="Ivanova N."/>
            <person name="Mavromatis K."/>
            <person name="Mikhailova N."/>
            <person name="Pati A."/>
            <person name="Chen A."/>
            <person name="Palaniappan K."/>
            <person name="Land M."/>
            <person name="Hauser L."/>
            <person name="Chang Y.J."/>
            <person name="Jeffries C.D."/>
            <person name="Chain P."/>
            <person name="Saunders E."/>
            <person name="Brettin T."/>
            <person name="Detter J.C."/>
            <person name="Goker M."/>
            <person name="Bristow J."/>
            <person name="Eisen J.A."/>
            <person name="Markowitz V."/>
            <person name="Hugenholtz P."/>
            <person name="Kyrpides N.C."/>
            <person name="Klenk H.P."/>
            <person name="Han C."/>
        </authorList>
    </citation>
    <scope>NUCLEOTIDE SEQUENCE [LARGE SCALE GENOMIC DNA]</scope>
    <source>
        <strain evidence="3">ATCC 49208 / DSM 771 / VKM B-1644</strain>
    </source>
</reference>
<evidence type="ECO:0000313" key="2">
    <source>
        <dbReference type="EMBL" id="ACV64234.1"/>
    </source>
</evidence>
<feature type="domain" description="GmrSD restriction endonucleases N-terminal" evidence="1">
    <location>
        <begin position="41"/>
        <end position="141"/>
    </location>
</feature>
<dbReference type="OrthoDB" id="9770340at2"/>
<sequence>MLMQEYDEFEFIGEENEEDLIIQDINRFSESVIWGTDWTIETMISQLKKGNIDLNPKFQRRDAWGEEDKSRLIESLILGIPVPPIIIAEHKKQRNKYIVIDGKQRLLSLRQFAADNNDEFNNLKLKGLQFLKELNGYKMEQIEEDYNLNPWLRNFLITQ</sequence>
<evidence type="ECO:0000259" key="1">
    <source>
        <dbReference type="Pfam" id="PF03235"/>
    </source>
</evidence>
<dbReference type="InterPro" id="IPR004919">
    <property type="entry name" value="GmrSD_N"/>
</dbReference>
<dbReference type="Proteomes" id="UP000002217">
    <property type="component" value="Chromosome"/>
</dbReference>
<dbReference type="eggNOG" id="COG1479">
    <property type="taxonomic scope" value="Bacteria"/>
</dbReference>
<gene>
    <name evidence="2" type="ordered locus">Dtox_3517</name>
</gene>
<organism evidence="2 3">
    <name type="scientific">Desulfofarcimen acetoxidans (strain ATCC 49208 / DSM 771 / KCTC 5769 / VKM B-1644 / 5575)</name>
    <name type="common">Desulfotomaculum acetoxidans</name>
    <dbReference type="NCBI Taxonomy" id="485916"/>
    <lineage>
        <taxon>Bacteria</taxon>
        <taxon>Bacillati</taxon>
        <taxon>Bacillota</taxon>
        <taxon>Clostridia</taxon>
        <taxon>Eubacteriales</taxon>
        <taxon>Peptococcaceae</taxon>
        <taxon>Desulfofarcimen</taxon>
    </lineage>
</organism>
<dbReference type="KEGG" id="dae:Dtox_3517"/>
<evidence type="ECO:0000313" key="3">
    <source>
        <dbReference type="Proteomes" id="UP000002217"/>
    </source>
</evidence>
<name>C8VVU7_DESAS</name>
<dbReference type="PANTHER" id="PTHR39639:SF1">
    <property type="entry name" value="DUF262 DOMAIN-CONTAINING PROTEIN"/>
    <property type="match status" value="1"/>
</dbReference>
<dbReference type="Pfam" id="PF03235">
    <property type="entry name" value="GmrSD_N"/>
    <property type="match status" value="1"/>
</dbReference>
<accession>C8VVU7</accession>
<dbReference type="PANTHER" id="PTHR39639">
    <property type="entry name" value="CHROMOSOME 16, WHOLE GENOME SHOTGUN SEQUENCE"/>
    <property type="match status" value="1"/>
</dbReference>
<dbReference type="RefSeq" id="WP_015758924.1">
    <property type="nucleotide sequence ID" value="NC_013216.1"/>
</dbReference>
<dbReference type="EMBL" id="CP001720">
    <property type="protein sequence ID" value="ACV64234.1"/>
    <property type="molecule type" value="Genomic_DNA"/>
</dbReference>